<feature type="transmembrane region" description="Helical" evidence="6">
    <location>
        <begin position="352"/>
        <end position="373"/>
    </location>
</feature>
<feature type="transmembrane region" description="Helical" evidence="6">
    <location>
        <begin position="183"/>
        <end position="200"/>
    </location>
</feature>
<proteinExistence type="predicted"/>
<evidence type="ECO:0000256" key="5">
    <source>
        <dbReference type="ARBA" id="ARBA00023136"/>
    </source>
</evidence>
<keyword evidence="2" id="KW-1003">Cell membrane</keyword>
<feature type="transmembrane region" description="Helical" evidence="6">
    <location>
        <begin position="44"/>
        <end position="63"/>
    </location>
</feature>
<dbReference type="Pfam" id="PF01943">
    <property type="entry name" value="Polysacc_synt"/>
    <property type="match status" value="1"/>
</dbReference>
<keyword evidence="4 6" id="KW-1133">Transmembrane helix</keyword>
<dbReference type="PANTHER" id="PTHR30250">
    <property type="entry name" value="PST FAMILY PREDICTED COLANIC ACID TRANSPORTER"/>
    <property type="match status" value="1"/>
</dbReference>
<evidence type="ECO:0000313" key="8">
    <source>
        <dbReference type="Proteomes" id="UP000501408"/>
    </source>
</evidence>
<protein>
    <submittedName>
        <fullName evidence="7">Oligosaccharide flippase family protein</fullName>
    </submittedName>
</protein>
<dbReference type="InterPro" id="IPR002797">
    <property type="entry name" value="Polysacc_synth"/>
</dbReference>
<feature type="transmembrane region" description="Helical" evidence="6">
    <location>
        <begin position="409"/>
        <end position="426"/>
    </location>
</feature>
<evidence type="ECO:0000313" key="7">
    <source>
        <dbReference type="EMBL" id="QIR06510.1"/>
    </source>
</evidence>
<sequence length="432" mass="49233">MKINKNLERVLKNSAVVLTGNIGANIFGLLAISIFTKSMGVEVFGYYVIFLSFIEIIDKIFNFQTWQGFIKYSIDFMSRNDRSGFIMLLKFCFFFDMASLFISIVIAYFFSSLLLGFFDIPKEHLYVLIILILSTFFNVFEISVGIFRAFDEFKIQTKITVVSAFLKMASFGLVALVDPKFEYFSYAVFLSQSITFFLKVTQSKKVLERNGYRVKDIINQKIELQKIKDLNILSFIIYNNINTGVRMVSRQLDIVLIGRFFGPDSVGIYRIAKEIGSIAARLSDPIYQTIYPELARLLSLGKHLEAKNVAVKISFYGGVVALITYVVFIFLGEFAITLVFGGEFLRAYDVVLIYYFSILISIIVLPLNPIIFSYGLAKEATINQVIATLVYVIVCFPLIYVYGDIGASFSYIIFYLVWTWVTLNTIKKGSLL</sequence>
<feature type="transmembrane region" description="Helical" evidence="6">
    <location>
        <begin position="315"/>
        <end position="340"/>
    </location>
</feature>
<gene>
    <name evidence="7" type="ORF">HBA18_09110</name>
</gene>
<reference evidence="7 8" key="1">
    <citation type="submission" date="2020-03" db="EMBL/GenBank/DDBJ databases">
        <title>Genome mining reveals the biosynthetic pathways of PHA and ectoines of the halophilic strain Salinivibrio costicola M318 isolated from fermented shrimp paste.</title>
        <authorList>
            <person name="Doan T.V."/>
            <person name="Tran L.T."/>
            <person name="Trieu T.A."/>
            <person name="Nguyen Q.V."/>
            <person name="Quach T.N."/>
            <person name="Phi T.Q."/>
            <person name="Kumar S."/>
        </authorList>
    </citation>
    <scope>NUCLEOTIDE SEQUENCE [LARGE SCALE GENOMIC DNA]</scope>
    <source>
        <strain evidence="7 8">M318</strain>
    </source>
</reference>
<evidence type="ECO:0000256" key="6">
    <source>
        <dbReference type="SAM" id="Phobius"/>
    </source>
</evidence>
<feature type="transmembrane region" description="Helical" evidence="6">
    <location>
        <begin position="125"/>
        <end position="147"/>
    </location>
</feature>
<feature type="transmembrane region" description="Helical" evidence="6">
    <location>
        <begin position="84"/>
        <end position="110"/>
    </location>
</feature>
<accession>A0ABX6K8F1</accession>
<keyword evidence="3 6" id="KW-0812">Transmembrane</keyword>
<feature type="transmembrane region" description="Helical" evidence="6">
    <location>
        <begin position="385"/>
        <end position="403"/>
    </location>
</feature>
<comment type="subcellular location">
    <subcellularLocation>
        <location evidence="1">Cell membrane</location>
        <topology evidence="1">Multi-pass membrane protein</topology>
    </subcellularLocation>
</comment>
<feature type="transmembrane region" description="Helical" evidence="6">
    <location>
        <begin position="159"/>
        <end position="177"/>
    </location>
</feature>
<dbReference type="EMBL" id="CP050266">
    <property type="protein sequence ID" value="QIR06510.1"/>
    <property type="molecule type" value="Genomic_DNA"/>
</dbReference>
<feature type="transmembrane region" description="Helical" evidence="6">
    <location>
        <begin position="12"/>
        <end position="32"/>
    </location>
</feature>
<dbReference type="InterPro" id="IPR050833">
    <property type="entry name" value="Poly_Biosynth_Transport"/>
</dbReference>
<name>A0ABX6K8F1_SALCS</name>
<dbReference type="Proteomes" id="UP000501408">
    <property type="component" value="Chromosome 1"/>
</dbReference>
<evidence type="ECO:0000256" key="3">
    <source>
        <dbReference type="ARBA" id="ARBA00022692"/>
    </source>
</evidence>
<keyword evidence="5 6" id="KW-0472">Membrane</keyword>
<dbReference type="RefSeq" id="WP_167314637.1">
    <property type="nucleotide sequence ID" value="NZ_CP050266.1"/>
</dbReference>
<evidence type="ECO:0000256" key="4">
    <source>
        <dbReference type="ARBA" id="ARBA00022989"/>
    </source>
</evidence>
<organism evidence="7 8">
    <name type="scientific">Salinivibrio costicola</name>
    <name type="common">Vibrio costicola</name>
    <dbReference type="NCBI Taxonomy" id="51367"/>
    <lineage>
        <taxon>Bacteria</taxon>
        <taxon>Pseudomonadati</taxon>
        <taxon>Pseudomonadota</taxon>
        <taxon>Gammaproteobacteria</taxon>
        <taxon>Vibrionales</taxon>
        <taxon>Vibrionaceae</taxon>
        <taxon>Salinivibrio</taxon>
    </lineage>
</organism>
<evidence type="ECO:0000256" key="1">
    <source>
        <dbReference type="ARBA" id="ARBA00004651"/>
    </source>
</evidence>
<keyword evidence="8" id="KW-1185">Reference proteome</keyword>
<dbReference type="PANTHER" id="PTHR30250:SF11">
    <property type="entry name" value="O-ANTIGEN TRANSPORTER-RELATED"/>
    <property type="match status" value="1"/>
</dbReference>
<evidence type="ECO:0000256" key="2">
    <source>
        <dbReference type="ARBA" id="ARBA00022475"/>
    </source>
</evidence>